<evidence type="ECO:0000259" key="1">
    <source>
        <dbReference type="PROSITE" id="PS51186"/>
    </source>
</evidence>
<dbReference type="KEGG" id="cle:Clole_1760"/>
<evidence type="ECO:0000313" key="2">
    <source>
        <dbReference type="EMBL" id="ADZ83483.1"/>
    </source>
</evidence>
<dbReference type="EMBL" id="CP002582">
    <property type="protein sequence ID" value="ADZ83483.1"/>
    <property type="molecule type" value="Genomic_DNA"/>
</dbReference>
<dbReference type="PANTHER" id="PTHR39173:SF1">
    <property type="entry name" value="ACETYLTRANSFERASE"/>
    <property type="match status" value="1"/>
</dbReference>
<dbReference type="RefSeq" id="WP_013656780.1">
    <property type="nucleotide sequence ID" value="NC_015275.1"/>
</dbReference>
<keyword evidence="3" id="KW-1185">Reference proteome</keyword>
<dbReference type="InterPro" id="IPR016181">
    <property type="entry name" value="Acyl_CoA_acyltransferase"/>
</dbReference>
<name>F2JMG5_CELLD</name>
<sequence length="171" mass="20093">MLYLKEANFEDIENEYLFVRDIPVDENGFTNEWSGILQEEFKEKALKTMIAYSRGDNLPIGYVPETYLFLWNKGEIIGQFRIRHYLCETLRRGAGHIGYYISDKYRGKGYCTEGLRLALQVAKKIIPEDEIYLRVNKDNPASLHVMLNNGGYIHHEDENKYYVRIKKSNLN</sequence>
<dbReference type="eggNOG" id="COG3981">
    <property type="taxonomic scope" value="Bacteria"/>
</dbReference>
<dbReference type="InterPro" id="IPR000182">
    <property type="entry name" value="GNAT_dom"/>
</dbReference>
<organism evidence="2 3">
    <name type="scientific">Cellulosilyticum lentocellum (strain ATCC 49066 / DSM 5427 / NCIMB 11756 / RHM5)</name>
    <name type="common">Clostridium lentocellum</name>
    <dbReference type="NCBI Taxonomy" id="642492"/>
    <lineage>
        <taxon>Bacteria</taxon>
        <taxon>Bacillati</taxon>
        <taxon>Bacillota</taxon>
        <taxon>Clostridia</taxon>
        <taxon>Lachnospirales</taxon>
        <taxon>Cellulosilyticaceae</taxon>
        <taxon>Cellulosilyticum</taxon>
    </lineage>
</organism>
<keyword evidence="2" id="KW-0808">Transferase</keyword>
<dbReference type="Pfam" id="PF13302">
    <property type="entry name" value="Acetyltransf_3"/>
    <property type="match status" value="1"/>
</dbReference>
<evidence type="ECO:0000313" key="3">
    <source>
        <dbReference type="Proteomes" id="UP000008467"/>
    </source>
</evidence>
<dbReference type="GO" id="GO:0016747">
    <property type="term" value="F:acyltransferase activity, transferring groups other than amino-acyl groups"/>
    <property type="evidence" value="ECO:0007669"/>
    <property type="project" value="InterPro"/>
</dbReference>
<dbReference type="STRING" id="642492.Clole_1760"/>
<protein>
    <submittedName>
        <fullName evidence="2">GCN5-related N-acetyltransferase</fullName>
    </submittedName>
</protein>
<gene>
    <name evidence="2" type="ordered locus">Clole_1760</name>
</gene>
<dbReference type="PROSITE" id="PS51186">
    <property type="entry name" value="GNAT"/>
    <property type="match status" value="1"/>
</dbReference>
<dbReference type="Proteomes" id="UP000008467">
    <property type="component" value="Chromosome"/>
</dbReference>
<dbReference type="PANTHER" id="PTHR39173">
    <property type="entry name" value="ACETYLTRANSFERASE"/>
    <property type="match status" value="1"/>
</dbReference>
<reference evidence="2 3" key="1">
    <citation type="journal article" date="2011" name="J. Bacteriol.">
        <title>Complete genome sequence of the cellulose-degrading bacterium Cellulosilyticum lentocellum.</title>
        <authorList>
            <consortium name="US DOE Joint Genome Institute"/>
            <person name="Miller D.A."/>
            <person name="Suen G."/>
            <person name="Bruce D."/>
            <person name="Copeland A."/>
            <person name="Cheng J.F."/>
            <person name="Detter C."/>
            <person name="Goodwin L.A."/>
            <person name="Han C.S."/>
            <person name="Hauser L.J."/>
            <person name="Land M.L."/>
            <person name="Lapidus A."/>
            <person name="Lucas S."/>
            <person name="Meincke L."/>
            <person name="Pitluck S."/>
            <person name="Tapia R."/>
            <person name="Teshima H."/>
            <person name="Woyke T."/>
            <person name="Fox B.G."/>
            <person name="Angert E.R."/>
            <person name="Currie C.R."/>
        </authorList>
    </citation>
    <scope>NUCLEOTIDE SEQUENCE [LARGE SCALE GENOMIC DNA]</scope>
    <source>
        <strain evidence="3">ATCC 49066 / DSM 5427 / NCIMB 11756 / RHM5</strain>
    </source>
</reference>
<dbReference type="AlphaFoldDB" id="F2JMG5"/>
<proteinExistence type="predicted"/>
<dbReference type="CDD" id="cd04301">
    <property type="entry name" value="NAT_SF"/>
    <property type="match status" value="1"/>
</dbReference>
<dbReference type="SUPFAM" id="SSF55729">
    <property type="entry name" value="Acyl-CoA N-acyltransferases (Nat)"/>
    <property type="match status" value="1"/>
</dbReference>
<feature type="domain" description="N-acetyltransferase" evidence="1">
    <location>
        <begin position="17"/>
        <end position="170"/>
    </location>
</feature>
<dbReference type="HOGENOM" id="CLU_113231_1_1_9"/>
<dbReference type="Gene3D" id="3.40.630.30">
    <property type="match status" value="1"/>
</dbReference>
<accession>F2JMG5</accession>